<dbReference type="EMBL" id="SRLO01000227">
    <property type="protein sequence ID" value="TNN65950.1"/>
    <property type="molecule type" value="Genomic_DNA"/>
</dbReference>
<dbReference type="FunFam" id="3.30.60.20:FF:000020">
    <property type="entry name" value="Putative unconventional myosin-IXa"/>
    <property type="match status" value="1"/>
</dbReference>
<dbReference type="Proteomes" id="UP000314294">
    <property type="component" value="Unassembled WGS sequence"/>
</dbReference>
<feature type="compositionally biased region" description="Basic and acidic residues" evidence="8">
    <location>
        <begin position="24"/>
        <end position="33"/>
    </location>
</feature>
<dbReference type="InterPro" id="IPR002219">
    <property type="entry name" value="PKC_DAG/PE"/>
</dbReference>
<dbReference type="SMART" id="SM00109">
    <property type="entry name" value="C1"/>
    <property type="match status" value="1"/>
</dbReference>
<dbReference type="PROSITE" id="PS00479">
    <property type="entry name" value="ZF_DAG_PE_1"/>
    <property type="match status" value="1"/>
</dbReference>
<dbReference type="PROSITE" id="PS50081">
    <property type="entry name" value="ZF_DAG_PE_2"/>
    <property type="match status" value="1"/>
</dbReference>
<protein>
    <submittedName>
        <fullName evidence="11">Unconventional myosin-IXa</fullName>
    </submittedName>
</protein>
<proteinExistence type="predicted"/>
<keyword evidence="6" id="KW-0472">Membrane</keyword>
<feature type="region of interest" description="Disordered" evidence="8">
    <location>
        <begin position="556"/>
        <end position="588"/>
    </location>
</feature>
<feature type="region of interest" description="Disordered" evidence="8">
    <location>
        <begin position="1"/>
        <end position="97"/>
    </location>
</feature>
<dbReference type="GO" id="GO:0005737">
    <property type="term" value="C:cytoplasm"/>
    <property type="evidence" value="ECO:0007669"/>
    <property type="project" value="UniProtKB-SubCell"/>
</dbReference>
<keyword evidence="7" id="KW-0175">Coiled coil</keyword>
<dbReference type="GO" id="GO:0000146">
    <property type="term" value="F:microfilament motor activity"/>
    <property type="evidence" value="ECO:0007669"/>
    <property type="project" value="InterPro"/>
</dbReference>
<evidence type="ECO:0000259" key="10">
    <source>
        <dbReference type="PROSITE" id="PS50238"/>
    </source>
</evidence>
<evidence type="ECO:0000259" key="9">
    <source>
        <dbReference type="PROSITE" id="PS50081"/>
    </source>
</evidence>
<reference evidence="11 12" key="1">
    <citation type="submission" date="2019-03" db="EMBL/GenBank/DDBJ databases">
        <title>First draft genome of Liparis tanakae, snailfish: a comprehensive survey of snailfish specific genes.</title>
        <authorList>
            <person name="Kim W."/>
            <person name="Song I."/>
            <person name="Jeong J.-H."/>
            <person name="Kim D."/>
            <person name="Kim S."/>
            <person name="Ryu S."/>
            <person name="Song J.Y."/>
            <person name="Lee S.K."/>
        </authorList>
    </citation>
    <scope>NUCLEOTIDE SEQUENCE [LARGE SCALE GENOMIC DNA]</scope>
    <source>
        <tissue evidence="11">Muscle</tissue>
    </source>
</reference>
<feature type="region of interest" description="Disordered" evidence="8">
    <location>
        <begin position="629"/>
        <end position="829"/>
    </location>
</feature>
<evidence type="ECO:0000256" key="5">
    <source>
        <dbReference type="ARBA" id="ARBA00022833"/>
    </source>
</evidence>
<feature type="compositionally biased region" description="Basic and acidic residues" evidence="8">
    <location>
        <begin position="576"/>
        <end position="588"/>
    </location>
</feature>
<dbReference type="AlphaFoldDB" id="A0A4Z2HK29"/>
<dbReference type="GO" id="GO:0005096">
    <property type="term" value="F:GTPase activator activity"/>
    <property type="evidence" value="ECO:0007669"/>
    <property type="project" value="InterPro"/>
</dbReference>
<feature type="coiled-coil region" evidence="7">
    <location>
        <begin position="597"/>
        <end position="624"/>
    </location>
</feature>
<feature type="domain" description="Phorbol-ester/DAG-type" evidence="9">
    <location>
        <begin position="281"/>
        <end position="330"/>
    </location>
</feature>
<evidence type="ECO:0000256" key="4">
    <source>
        <dbReference type="ARBA" id="ARBA00022723"/>
    </source>
</evidence>
<evidence type="ECO:0000256" key="1">
    <source>
        <dbReference type="ARBA" id="ARBA00004370"/>
    </source>
</evidence>
<dbReference type="SUPFAM" id="SSF57889">
    <property type="entry name" value="Cysteine-rich domain"/>
    <property type="match status" value="1"/>
</dbReference>
<dbReference type="InterPro" id="IPR008936">
    <property type="entry name" value="Rho_GTPase_activation_prot"/>
</dbReference>
<dbReference type="SUPFAM" id="SSF48350">
    <property type="entry name" value="GTPase activation domain, GAP"/>
    <property type="match status" value="1"/>
</dbReference>
<feature type="domain" description="Rho-GAP" evidence="10">
    <location>
        <begin position="335"/>
        <end position="520"/>
    </location>
</feature>
<feature type="compositionally biased region" description="Pro residues" evidence="8">
    <location>
        <begin position="561"/>
        <end position="573"/>
    </location>
</feature>
<dbReference type="GO" id="GO:0044295">
    <property type="term" value="C:axonal growth cone"/>
    <property type="evidence" value="ECO:0007669"/>
    <property type="project" value="TreeGrafter"/>
</dbReference>
<feature type="compositionally biased region" description="Low complexity" evidence="8">
    <location>
        <begin position="739"/>
        <end position="753"/>
    </location>
</feature>
<evidence type="ECO:0000256" key="8">
    <source>
        <dbReference type="SAM" id="MobiDB-lite"/>
    </source>
</evidence>
<dbReference type="GO" id="GO:0046872">
    <property type="term" value="F:metal ion binding"/>
    <property type="evidence" value="ECO:0007669"/>
    <property type="project" value="UniProtKB-KW"/>
</dbReference>
<feature type="compositionally biased region" description="Polar residues" evidence="8">
    <location>
        <begin position="725"/>
        <end position="738"/>
    </location>
</feature>
<dbReference type="InterPro" id="IPR046349">
    <property type="entry name" value="C1-like_sf"/>
</dbReference>
<evidence type="ECO:0000313" key="12">
    <source>
        <dbReference type="Proteomes" id="UP000314294"/>
    </source>
</evidence>
<evidence type="ECO:0000256" key="6">
    <source>
        <dbReference type="ARBA" id="ARBA00023136"/>
    </source>
</evidence>
<keyword evidence="12" id="KW-1185">Reference proteome</keyword>
<dbReference type="FunFam" id="1.10.555.10:FF:000009">
    <property type="entry name" value="unconventional myosin-IXa isoform X1"/>
    <property type="match status" value="1"/>
</dbReference>
<evidence type="ECO:0000256" key="3">
    <source>
        <dbReference type="ARBA" id="ARBA00022490"/>
    </source>
</evidence>
<gene>
    <name evidence="11" type="primary">MYO9A_0</name>
    <name evidence="11" type="ORF">EYF80_023823</name>
</gene>
<keyword evidence="4" id="KW-0479">Metal-binding</keyword>
<keyword evidence="5" id="KW-0862">Zinc</keyword>
<evidence type="ECO:0000256" key="2">
    <source>
        <dbReference type="ARBA" id="ARBA00004496"/>
    </source>
</evidence>
<keyword evidence="3" id="KW-0963">Cytoplasm</keyword>
<comment type="caution">
    <text evidence="11">The sequence shown here is derived from an EMBL/GenBank/DDBJ whole genome shotgun (WGS) entry which is preliminary data.</text>
</comment>
<dbReference type="PROSITE" id="PS50238">
    <property type="entry name" value="RHOGAP"/>
    <property type="match status" value="1"/>
</dbReference>
<evidence type="ECO:0000313" key="11">
    <source>
        <dbReference type="EMBL" id="TNN65950.1"/>
    </source>
</evidence>
<dbReference type="PANTHER" id="PTHR46184">
    <property type="entry name" value="UNCONVENTIONAL MYOSIN-IXB-LIKE PROTEIN"/>
    <property type="match status" value="1"/>
</dbReference>
<dbReference type="Gene3D" id="1.10.555.10">
    <property type="entry name" value="Rho GTPase activation protein"/>
    <property type="match status" value="1"/>
</dbReference>
<dbReference type="CDD" id="cd20883">
    <property type="entry name" value="C1_Myosin-IXa"/>
    <property type="match status" value="1"/>
</dbReference>
<dbReference type="GO" id="GO:0051015">
    <property type="term" value="F:actin filament binding"/>
    <property type="evidence" value="ECO:0007669"/>
    <property type="project" value="TreeGrafter"/>
</dbReference>
<feature type="compositionally biased region" description="Basic and acidic residues" evidence="8">
    <location>
        <begin position="801"/>
        <end position="813"/>
    </location>
</feature>
<organism evidence="11 12">
    <name type="scientific">Liparis tanakae</name>
    <name type="common">Tanaka's snailfish</name>
    <dbReference type="NCBI Taxonomy" id="230148"/>
    <lineage>
        <taxon>Eukaryota</taxon>
        <taxon>Metazoa</taxon>
        <taxon>Chordata</taxon>
        <taxon>Craniata</taxon>
        <taxon>Vertebrata</taxon>
        <taxon>Euteleostomi</taxon>
        <taxon>Actinopterygii</taxon>
        <taxon>Neopterygii</taxon>
        <taxon>Teleostei</taxon>
        <taxon>Neoteleostei</taxon>
        <taxon>Acanthomorphata</taxon>
        <taxon>Eupercaria</taxon>
        <taxon>Perciformes</taxon>
        <taxon>Cottioidei</taxon>
        <taxon>Cottales</taxon>
        <taxon>Liparidae</taxon>
        <taxon>Liparis</taxon>
    </lineage>
</organism>
<evidence type="ECO:0000256" key="7">
    <source>
        <dbReference type="SAM" id="Coils"/>
    </source>
</evidence>
<dbReference type="Pfam" id="PF00620">
    <property type="entry name" value="RhoGAP"/>
    <property type="match status" value="1"/>
</dbReference>
<feature type="compositionally biased region" description="Basic residues" evidence="8">
    <location>
        <begin position="40"/>
        <end position="54"/>
    </location>
</feature>
<dbReference type="InterPro" id="IPR046987">
    <property type="entry name" value="Myo9"/>
</dbReference>
<feature type="compositionally biased region" description="Low complexity" evidence="8">
    <location>
        <begin position="695"/>
        <end position="724"/>
    </location>
</feature>
<dbReference type="GO" id="GO:0016020">
    <property type="term" value="C:membrane"/>
    <property type="evidence" value="ECO:0007669"/>
    <property type="project" value="UniProtKB-SubCell"/>
</dbReference>
<sequence length="829" mass="93719">MGLNPASSEEQKKLHKAMSSGDLVKQDSIRKTSQDGSLTRGRRMRFWGKTKHGEKKTSREKLICGSDSLDGDDGDTGPLLGDGQENTSPPCSPDLMSDRVFRESKENKEPSPKVKRRRSVKISSAALEPAQWQNDALQILTCTNDYRSMNDFLMKKINDLDTEDGKKDTMVDVVFKKALKEFRLNIFNSYSTALAMDDGKSIRYKDLYALFEDILEKTMRQEQRDWRESPVTVWVNTFKVFLDEFMTEYKPLNSTLSKQLPKPERKKRRKKDTDIVEEHNGHIFKSTQYSIPTYCEYCSSLIWMMDRACVCKLCRYACHRKCCLKTTTKCSKKVSRLTNDERTVPLVVEKLINYIEMHGLYTEGMYRKPGSTNKIKELKLGLDTDVDNVSLDDYNIHVIASVFKQWLRDLPNPLMTFELYEEFIRGMALQDKKETIRGVYAVIDQLSRTHLNTLERLIFHLVRIALQEDTNRMSANALAIVFAPCILRCPDTIDPLQSVQDIGKTTACVELIICEQMNKYKVRLKDISSLEFAENKAKCRLTALRQSMGKSHVHRLSYHAPSPPVSPRLPPVAEPAMERSGSEDGDDSFAKISEHQQAAMLQEERVLTEQIESLQKEKEELTFEMLTLEPRASDDETLESEASIGTADSSENLNLDSEGTISDFSERGPALTSPWPRRSDMTGPRRRALRRQPDSLDSVDSCSSVSSYSSLSHFHPSSSSSSASTRHFNFHSKSSTSGSSLAQAPPLNAPQASRSDSTDSGPAGDQEGGYDERPQFTSRGTFNPEKGKQKLKGAKLPAQRHSREGRGPGRDPPDIPQHLVLYGSNEFMV</sequence>
<accession>A0A4Z2HK29</accession>
<comment type="subcellular location">
    <subcellularLocation>
        <location evidence="2">Cytoplasm</location>
    </subcellularLocation>
    <subcellularLocation>
        <location evidence="1">Membrane</location>
    </subcellularLocation>
</comment>
<dbReference type="GO" id="GO:0005884">
    <property type="term" value="C:actin filament"/>
    <property type="evidence" value="ECO:0007669"/>
    <property type="project" value="TreeGrafter"/>
</dbReference>
<dbReference type="Gene3D" id="3.30.60.20">
    <property type="match status" value="1"/>
</dbReference>
<feature type="compositionally biased region" description="Polar residues" evidence="8">
    <location>
        <begin position="646"/>
        <end position="663"/>
    </location>
</feature>
<dbReference type="PANTHER" id="PTHR46184:SF3">
    <property type="entry name" value="UNCONVENTIONAL MYOSIN-IXA"/>
    <property type="match status" value="1"/>
</dbReference>
<dbReference type="SMART" id="SM00324">
    <property type="entry name" value="RhoGAP"/>
    <property type="match status" value="1"/>
</dbReference>
<dbReference type="GO" id="GO:0035556">
    <property type="term" value="P:intracellular signal transduction"/>
    <property type="evidence" value="ECO:0007669"/>
    <property type="project" value="InterPro"/>
</dbReference>
<dbReference type="GO" id="GO:0045198">
    <property type="term" value="P:establishment of epithelial cell apical/basal polarity"/>
    <property type="evidence" value="ECO:0007669"/>
    <property type="project" value="TreeGrafter"/>
</dbReference>
<dbReference type="Pfam" id="PF00130">
    <property type="entry name" value="C1_1"/>
    <property type="match status" value="1"/>
</dbReference>
<dbReference type="InterPro" id="IPR000198">
    <property type="entry name" value="RhoGAP_dom"/>
</dbReference>
<name>A0A4Z2HK29_9TELE</name>
<dbReference type="OrthoDB" id="437889at2759"/>